<feature type="compositionally biased region" description="Basic and acidic residues" evidence="1">
    <location>
        <begin position="400"/>
        <end position="411"/>
    </location>
</feature>
<proteinExistence type="predicted"/>
<feature type="compositionally biased region" description="Low complexity" evidence="1">
    <location>
        <begin position="438"/>
        <end position="448"/>
    </location>
</feature>
<evidence type="ECO:0000256" key="1">
    <source>
        <dbReference type="SAM" id="MobiDB-lite"/>
    </source>
</evidence>
<evidence type="ECO:0000313" key="3">
    <source>
        <dbReference type="EMBL" id="CAK0790825.1"/>
    </source>
</evidence>
<comment type="caution">
    <text evidence="3">The sequence shown here is derived from an EMBL/GenBank/DDBJ whole genome shotgun (WGS) entry which is preliminary data.</text>
</comment>
<feature type="compositionally biased region" description="Low complexity" evidence="1">
    <location>
        <begin position="518"/>
        <end position="527"/>
    </location>
</feature>
<evidence type="ECO:0000256" key="2">
    <source>
        <dbReference type="SAM" id="Phobius"/>
    </source>
</evidence>
<feature type="compositionally biased region" description="Gly residues" evidence="1">
    <location>
        <begin position="709"/>
        <end position="720"/>
    </location>
</feature>
<feature type="transmembrane region" description="Helical" evidence="2">
    <location>
        <begin position="636"/>
        <end position="657"/>
    </location>
</feature>
<feature type="transmembrane region" description="Helical" evidence="2">
    <location>
        <begin position="560"/>
        <end position="581"/>
    </location>
</feature>
<feature type="region of interest" description="Disordered" evidence="1">
    <location>
        <begin position="423"/>
        <end position="448"/>
    </location>
</feature>
<organism evidence="3 4">
    <name type="scientific">Prorocentrum cordatum</name>
    <dbReference type="NCBI Taxonomy" id="2364126"/>
    <lineage>
        <taxon>Eukaryota</taxon>
        <taxon>Sar</taxon>
        <taxon>Alveolata</taxon>
        <taxon>Dinophyceae</taxon>
        <taxon>Prorocentrales</taxon>
        <taxon>Prorocentraceae</taxon>
        <taxon>Prorocentrum</taxon>
    </lineage>
</organism>
<keyword evidence="4" id="KW-1185">Reference proteome</keyword>
<feature type="region of interest" description="Disordered" evidence="1">
    <location>
        <begin position="460"/>
        <end position="551"/>
    </location>
</feature>
<gene>
    <name evidence="3" type="ORF">PCOR1329_LOCUS2000</name>
</gene>
<feature type="region of interest" description="Disordered" evidence="1">
    <location>
        <begin position="698"/>
        <end position="723"/>
    </location>
</feature>
<keyword evidence="2" id="KW-0812">Transmembrane</keyword>
<sequence length="1151" mass="125249">MEWIVQQSLGLPPHRTVIFDVGGVQPSHRMHAAWKDGDHRKFPPPFGFKAAQPSHMTVQICIFDGPDGSNTIIKHCIVHNETKPAIFASMAFGSVKKLCFQRPKVGAKVWRCAFERFGGKQLRAFFWLPDIKTNAEVKEFYELPDDAINAGSEYFLKNAPRCTADLKQLIGQTKALRNGAPLHGWPIALVATALSGLAAEGSLSEEETEWHITLAEEHFKPWVLNVMTEIMNPLGSLVLIGQPNFGKTPPGWSRLFARCRRDARAHDLGPESACVRVAPEIDFLRGKPGSLTMGDFLDDGSLNQLPSTMVEALLGVGQFEPTRWARWGATKWAKGEPRATADQVHDPVAVENDCWPSVEFQDFFAPFRPVFHEKDQTFVENAFGARATATAAPTRAQTAAKEEPQSPETRRFKSLAALFGTVDIDDSPSPAKRQATGAPSASAAAAPARGELELNLSQAPPQIVGRRAQPEASIETSSLEGGGLGQAPPQLLGLRVQPEAAIETSSPEAAPPPRGPRAEAALGGHAPAAPPPARLPWAEVDGEGDSEPDAHEDVRHRLTAWLALLALALLALGGPAANYLVRSRPCCRSDDGSSSGREDWANYWPLYAVSAPASLAFAAWCVAVRGRYRPVPLHAWTWRFGAAGAVHVAGLVAHSLLDPGCYGGAASAAWLSACRGVYGSAYFASVVRMNTLPPARAEAARAGSPPPGAGGAGRDPGGRGGHLRIRRGVVWGRDPRILWLGGRASAGGAGLGAWHRHAGGHARHRGDDLLRGVGPARRRACRALQPRGGGGVARAALWVRWTAVLVVASLLLSFVEAILFYGVLTGAADDLYLLVHARAWAGVVNNAFNCVQVAFLSGLVGPRWLRRLAVEAFKSINSFNAEELQRCYGEFLAYLDEAKIQWVRCRYLRQMASTGSTLVRCQAVPTAEAVVGREGLPSSRDDPKHRYVVSHPWLSKAHPDPSGETLRALVDQLDLLGASDDDAVFMDYTGLPQHDGQDLDLQRLERERRWPKPGEHPAVRDQGEELRFKRALDSMEMLYSIGGIPVIVLPMGSDTAEGRGYFSRGWCFLEFCIAFSFCNIANAEVHPSVKSLCDTAKVLKFDTVEGFRKAFKQRHFTLHGDRQVVLRLFRQTVKKSRSTANRPNRGTSWME</sequence>
<feature type="region of interest" description="Disordered" evidence="1">
    <location>
        <begin position="389"/>
        <end position="411"/>
    </location>
</feature>
<keyword evidence="2" id="KW-0472">Membrane</keyword>
<feature type="compositionally biased region" description="Low complexity" evidence="1">
    <location>
        <begin position="389"/>
        <end position="399"/>
    </location>
</feature>
<feature type="transmembrane region" description="Helical" evidence="2">
    <location>
        <begin position="601"/>
        <end position="624"/>
    </location>
</feature>
<protein>
    <submittedName>
        <fullName evidence="3">Uncharacterized protein</fullName>
    </submittedName>
</protein>
<feature type="transmembrane region" description="Helical" evidence="2">
    <location>
        <begin position="797"/>
        <end position="823"/>
    </location>
</feature>
<name>A0ABN9PEL9_9DINO</name>
<dbReference type="Proteomes" id="UP001189429">
    <property type="component" value="Unassembled WGS sequence"/>
</dbReference>
<dbReference type="EMBL" id="CAUYUJ010000491">
    <property type="protein sequence ID" value="CAK0790825.1"/>
    <property type="molecule type" value="Genomic_DNA"/>
</dbReference>
<evidence type="ECO:0000313" key="4">
    <source>
        <dbReference type="Proteomes" id="UP001189429"/>
    </source>
</evidence>
<keyword evidence="2" id="KW-1133">Transmembrane helix</keyword>
<accession>A0ABN9PEL9</accession>
<reference evidence="3" key="1">
    <citation type="submission" date="2023-10" db="EMBL/GenBank/DDBJ databases">
        <authorList>
            <person name="Chen Y."/>
            <person name="Shah S."/>
            <person name="Dougan E. K."/>
            <person name="Thang M."/>
            <person name="Chan C."/>
        </authorList>
    </citation>
    <scope>NUCLEOTIDE SEQUENCE [LARGE SCALE GENOMIC DNA]</scope>
</reference>